<proteinExistence type="predicted"/>
<reference evidence="2 3" key="1">
    <citation type="submission" date="2009-04" db="EMBL/GenBank/DDBJ databases">
        <authorList>
            <person name="Sebastian Y."/>
            <person name="Madupu R."/>
            <person name="Durkin A.S."/>
            <person name="Torralba M."/>
            <person name="Methe B."/>
            <person name="Sutton G.G."/>
            <person name="Strausberg R.L."/>
            <person name="Nelson K.E."/>
        </authorList>
    </citation>
    <scope>NUCLEOTIDE SEQUENCE [LARGE SCALE GENOMIC DNA]</scope>
    <source>
        <strain evidence="2 3">60-3</strain>
    </source>
</reference>
<evidence type="ECO:0008006" key="4">
    <source>
        <dbReference type="Google" id="ProtNLM"/>
    </source>
</evidence>
<gene>
    <name evidence="2" type="ORF">PORUE0001_0850</name>
</gene>
<keyword evidence="3" id="KW-1185">Reference proteome</keyword>
<dbReference type="Proteomes" id="UP000003303">
    <property type="component" value="Unassembled WGS sequence"/>
</dbReference>
<name>C2MC73_9PORP</name>
<evidence type="ECO:0000313" key="2">
    <source>
        <dbReference type="EMBL" id="EEK16660.1"/>
    </source>
</evidence>
<evidence type="ECO:0000256" key="1">
    <source>
        <dbReference type="SAM" id="MobiDB-lite"/>
    </source>
</evidence>
<feature type="region of interest" description="Disordered" evidence="1">
    <location>
        <begin position="338"/>
        <end position="362"/>
    </location>
</feature>
<evidence type="ECO:0000313" key="3">
    <source>
        <dbReference type="Proteomes" id="UP000003303"/>
    </source>
</evidence>
<organism evidence="2 3">
    <name type="scientific">Porphyromonas uenonis 60-3</name>
    <dbReference type="NCBI Taxonomy" id="596327"/>
    <lineage>
        <taxon>Bacteria</taxon>
        <taxon>Pseudomonadati</taxon>
        <taxon>Bacteroidota</taxon>
        <taxon>Bacteroidia</taxon>
        <taxon>Bacteroidales</taxon>
        <taxon>Porphyromonadaceae</taxon>
        <taxon>Porphyromonas</taxon>
    </lineage>
</organism>
<feature type="compositionally biased region" description="Basic and acidic residues" evidence="1">
    <location>
        <begin position="338"/>
        <end position="354"/>
    </location>
</feature>
<dbReference type="eggNOG" id="COG1002">
    <property type="taxonomic scope" value="Bacteria"/>
</dbReference>
<sequence length="362" mass="41880">MLSLQSSTTAMAQNKIEVDILEDKLPTSLLEILLQDHTTEKNIFWACNDYEELGAGYAFSDPITLGSIRGEHGRVIMPRVMKHRDLKRRRTKEKAEIFTPAWVCNLQCNCGDDGYLAEGSSFNYNLDAEGREWEATTEPIRFAEGVTWQDYILRTCMEITCGEAPYLASRYDAVTGETIPIYKRIGLLDRKLRVVGENVSDRADWLVWVTKSFQSVYGYEWQGDNILLARENMLYTFIEYYRDRWGEEPTLEEQTEIAEVIAWNIFQMDGLKFVIPNSCHEEVQHSGLFEADVKRVPCPGCKKNDPLLHNGIYAKIRDWQQDGVLHLVDVYRQGKARNEREAMEAKKAEAEQRQSKQRKKKQ</sequence>
<dbReference type="STRING" id="596327.PORUE0001_0850"/>
<comment type="caution">
    <text evidence="2">The sequence shown here is derived from an EMBL/GenBank/DDBJ whole genome shotgun (WGS) entry which is preliminary data.</text>
</comment>
<accession>C2MC73</accession>
<protein>
    <recommendedName>
        <fullName evidence="4">Restriction endonuclease subunit M</fullName>
    </recommendedName>
</protein>
<dbReference type="AlphaFoldDB" id="C2MC73"/>
<dbReference type="EMBL" id="ACLR01000170">
    <property type="protein sequence ID" value="EEK16660.1"/>
    <property type="molecule type" value="Genomic_DNA"/>
</dbReference>